<evidence type="ECO:0000256" key="1">
    <source>
        <dbReference type="ARBA" id="ARBA00005941"/>
    </source>
</evidence>
<dbReference type="InterPro" id="IPR036073">
    <property type="entry name" value="Desulfoferrodoxin_Fe-bd_dom_sf"/>
</dbReference>
<accession>A0AAP2RAR2</accession>
<sequence>MMRMEAFKTDELFQKINTPKDVKNMSDLEKKHWPRIECPDVVDAGQPFDVVVNIGSGIDHPSEQAHFIQWIEVARGSCDISRVYLEPVFSLPRVTFRMRLNKDTSLVVRESCNLHGIWENRKEIKVK</sequence>
<evidence type="ECO:0000259" key="6">
    <source>
        <dbReference type="Pfam" id="PF01880"/>
    </source>
</evidence>
<keyword evidence="2" id="KW-0813">Transport</keyword>
<evidence type="ECO:0000256" key="3">
    <source>
        <dbReference type="ARBA" id="ARBA00022723"/>
    </source>
</evidence>
<dbReference type="Gene3D" id="2.60.40.730">
    <property type="entry name" value="SOR catalytic domain"/>
    <property type="match status" value="1"/>
</dbReference>
<dbReference type="AlphaFoldDB" id="A0AAP2RAR2"/>
<dbReference type="SUPFAM" id="SSF49367">
    <property type="entry name" value="Superoxide reductase-like"/>
    <property type="match status" value="1"/>
</dbReference>
<name>A0AAP2RAR2_9EURY</name>
<dbReference type="PANTHER" id="PTHR36541">
    <property type="entry name" value="SUPEROXIDE REDUCTASE-RELATED"/>
    <property type="match status" value="1"/>
</dbReference>
<feature type="domain" description="Desulfoferrodoxin ferrous iron-binding" evidence="6">
    <location>
        <begin position="25"/>
        <end position="120"/>
    </location>
</feature>
<keyword evidence="3" id="KW-0479">Metal-binding</keyword>
<keyword evidence="8" id="KW-1185">Reference proteome</keyword>
<dbReference type="Pfam" id="PF01880">
    <property type="entry name" value="Desulfoferrodox"/>
    <property type="match status" value="1"/>
</dbReference>
<evidence type="ECO:0000256" key="2">
    <source>
        <dbReference type="ARBA" id="ARBA00022448"/>
    </source>
</evidence>
<dbReference type="GO" id="GO:0005506">
    <property type="term" value="F:iron ion binding"/>
    <property type="evidence" value="ECO:0007669"/>
    <property type="project" value="InterPro"/>
</dbReference>
<gene>
    <name evidence="7" type="ORF">CUJ83_00285</name>
</gene>
<evidence type="ECO:0000313" key="7">
    <source>
        <dbReference type="EMBL" id="MCD1293436.1"/>
    </source>
</evidence>
<dbReference type="InterPro" id="IPR051233">
    <property type="entry name" value="Desulfoferrodoxin_SOR"/>
</dbReference>
<comment type="caution">
    <text evidence="7">The sequence shown here is derived from an EMBL/GenBank/DDBJ whole genome shotgun (WGS) entry which is preliminary data.</text>
</comment>
<keyword evidence="4" id="KW-0249">Electron transport</keyword>
<comment type="similarity">
    <text evidence="1">Belongs to the desulfoferrodoxin family.</text>
</comment>
<dbReference type="EMBL" id="PGCK01000001">
    <property type="protein sequence ID" value="MCD1293436.1"/>
    <property type="molecule type" value="Genomic_DNA"/>
</dbReference>
<protein>
    <submittedName>
        <fullName evidence="7">Superoxide reductase</fullName>
    </submittedName>
</protein>
<organism evidence="7 8">
    <name type="scientific">Methanooceanicella nereidis</name>
    <dbReference type="NCBI Taxonomy" id="2052831"/>
    <lineage>
        <taxon>Archaea</taxon>
        <taxon>Methanobacteriati</taxon>
        <taxon>Methanobacteriota</taxon>
        <taxon>Stenosarchaea group</taxon>
        <taxon>Methanomicrobia</taxon>
        <taxon>Methanocellales</taxon>
        <taxon>Methanocellaceae</taxon>
        <taxon>Methanooceanicella</taxon>
    </lineage>
</organism>
<dbReference type="NCBIfam" id="TIGR00332">
    <property type="entry name" value="neela_ferrous"/>
    <property type="match status" value="1"/>
</dbReference>
<keyword evidence="5" id="KW-0408">Iron</keyword>
<evidence type="ECO:0000256" key="5">
    <source>
        <dbReference type="ARBA" id="ARBA00023004"/>
    </source>
</evidence>
<dbReference type="GO" id="GO:0016491">
    <property type="term" value="F:oxidoreductase activity"/>
    <property type="evidence" value="ECO:0007669"/>
    <property type="project" value="InterPro"/>
</dbReference>
<proteinExistence type="inferred from homology"/>
<evidence type="ECO:0000313" key="8">
    <source>
        <dbReference type="Proteomes" id="UP001320159"/>
    </source>
</evidence>
<dbReference type="Proteomes" id="UP001320159">
    <property type="component" value="Unassembled WGS sequence"/>
</dbReference>
<dbReference type="PANTHER" id="PTHR36541:SF1">
    <property type="entry name" value="SUPEROXIDE REDUCTASE-RELATED"/>
    <property type="match status" value="1"/>
</dbReference>
<dbReference type="InterPro" id="IPR002742">
    <property type="entry name" value="Desulfoferrodoxin_Fe-bd_dom"/>
</dbReference>
<dbReference type="RefSeq" id="WP_230739221.1">
    <property type="nucleotide sequence ID" value="NZ_PGCK01000001.1"/>
</dbReference>
<evidence type="ECO:0000256" key="4">
    <source>
        <dbReference type="ARBA" id="ARBA00022982"/>
    </source>
</evidence>
<reference evidence="7 8" key="1">
    <citation type="submission" date="2017-11" db="EMBL/GenBank/DDBJ databases">
        <title>Isolation and Characterization of Family Methanocellaceae Species from Potential Methane Hydrate Area Offshore Southwestern Taiwan.</title>
        <authorList>
            <person name="Zhang W.-L."/>
            <person name="Chen W.-C."/>
            <person name="Lai M.-C."/>
            <person name="Chen S.-C."/>
        </authorList>
    </citation>
    <scope>NUCLEOTIDE SEQUENCE [LARGE SCALE GENOMIC DNA]</scope>
    <source>
        <strain evidence="7 8">CWC-04</strain>
    </source>
</reference>